<protein>
    <submittedName>
        <fullName evidence="1">Uncharacterized protein</fullName>
    </submittedName>
</protein>
<name>A0A2U3DQQ3_PURLI</name>
<dbReference type="EMBL" id="LCWV01000053">
    <property type="protein sequence ID" value="PWI64587.1"/>
    <property type="molecule type" value="Genomic_DNA"/>
</dbReference>
<proteinExistence type="predicted"/>
<accession>A0A2U3DQQ3</accession>
<organism evidence="1 2">
    <name type="scientific">Purpureocillium lilacinum</name>
    <name type="common">Paecilomyces lilacinus</name>
    <dbReference type="NCBI Taxonomy" id="33203"/>
    <lineage>
        <taxon>Eukaryota</taxon>
        <taxon>Fungi</taxon>
        <taxon>Dikarya</taxon>
        <taxon>Ascomycota</taxon>
        <taxon>Pezizomycotina</taxon>
        <taxon>Sordariomycetes</taxon>
        <taxon>Hypocreomycetidae</taxon>
        <taxon>Hypocreales</taxon>
        <taxon>Ophiocordycipitaceae</taxon>
        <taxon>Purpureocillium</taxon>
    </lineage>
</organism>
<evidence type="ECO:0000313" key="2">
    <source>
        <dbReference type="Proteomes" id="UP000245956"/>
    </source>
</evidence>
<comment type="caution">
    <text evidence="1">The sequence shown here is derived from an EMBL/GenBank/DDBJ whole genome shotgun (WGS) entry which is preliminary data.</text>
</comment>
<sequence length="471" mass="52629">MNHSIHWKLDNIPRQGDLWMKAISDSIYKGKPTVSLDMCSEEHMASLALELPDPDPVIRFDACLASPKTTIKEAWSVFLTHALAEILVAYSFEIINFGREWSADSFPFRELMFAVVSVAANQVRFYDYRGQRCQRECCRAVRSSIPSYPEDKWVGDSVPMHFGSMSHRPGKPPGSSPTETIYWVEGVVVSLEMVVDGKAVTKAVDWAIQQGRANFQVVILSLFEVVFAEVVLGDGNKPFVKVSDAVDLSPLRAEYCVSTHPRERPALKDGMHPQPQHGQVVMQYNCTATAPRLEGHFPGLAALVNFFDVAATRRVATSSRGMFPSELYGRILDFVDYRTWKACLTVSTEFRFYCLHKYRLDHGHRLVAGPFVRLSKRPTRRLSFEVELLNTGKVVPMMQHLSRTPTEGWEWNPIIGDERKVIMTNVTIRFGQVGDAPLHASGDEAELHQVGSGMLSSTCSGIATDGSSIGD</sequence>
<dbReference type="AlphaFoldDB" id="A0A2U3DQQ3"/>
<gene>
    <name evidence="1" type="ORF">PCL_09517</name>
</gene>
<reference evidence="1 2" key="1">
    <citation type="journal article" date="2016" name="Front. Microbiol.">
        <title>Genome and transcriptome sequences reveal the specific parasitism of the nematophagous Purpureocillium lilacinum 36-1.</title>
        <authorList>
            <person name="Xie J."/>
            <person name="Li S."/>
            <person name="Mo C."/>
            <person name="Xiao X."/>
            <person name="Peng D."/>
            <person name="Wang G."/>
            <person name="Xiao Y."/>
        </authorList>
    </citation>
    <scope>NUCLEOTIDE SEQUENCE [LARGE SCALE GENOMIC DNA]</scope>
    <source>
        <strain evidence="1 2">36-1</strain>
    </source>
</reference>
<evidence type="ECO:0000313" key="1">
    <source>
        <dbReference type="EMBL" id="PWI64587.1"/>
    </source>
</evidence>
<dbReference type="Proteomes" id="UP000245956">
    <property type="component" value="Unassembled WGS sequence"/>
</dbReference>